<evidence type="ECO:0008006" key="4">
    <source>
        <dbReference type="Google" id="ProtNLM"/>
    </source>
</evidence>
<name>A0A812EXE7_9ARCH</name>
<gene>
    <name evidence="2" type="ORF">NUZ5A_20116</name>
</gene>
<evidence type="ECO:0000313" key="3">
    <source>
        <dbReference type="Proteomes" id="UP000655759"/>
    </source>
</evidence>
<dbReference type="RefSeq" id="WP_205097732.1">
    <property type="nucleotide sequence ID" value="NZ_CAJNAQ010000002.1"/>
</dbReference>
<dbReference type="Proteomes" id="UP000655759">
    <property type="component" value="Unassembled WGS sequence"/>
</dbReference>
<keyword evidence="1" id="KW-1133">Transmembrane helix</keyword>
<evidence type="ECO:0000256" key="1">
    <source>
        <dbReference type="SAM" id="Phobius"/>
    </source>
</evidence>
<protein>
    <recommendedName>
        <fullName evidence="4">PEFG-CTERM sorting domain-containing protein</fullName>
    </recommendedName>
</protein>
<dbReference type="InterPro" id="IPR027560">
    <property type="entry name" value="PEFG-CTERM"/>
</dbReference>
<keyword evidence="1" id="KW-0472">Membrane</keyword>
<evidence type="ECO:0000313" key="2">
    <source>
        <dbReference type="EMBL" id="CAE6486279.1"/>
    </source>
</evidence>
<organism evidence="2 3">
    <name type="scientific">Candidatus Nitrosotenuis uzonensis</name>
    <dbReference type="NCBI Taxonomy" id="1407055"/>
    <lineage>
        <taxon>Archaea</taxon>
        <taxon>Nitrososphaerota</taxon>
        <taxon>Candidatus Nitrosotenuis</taxon>
    </lineage>
</organism>
<accession>A0A812EXE7</accession>
<proteinExistence type="predicted"/>
<feature type="transmembrane region" description="Helical" evidence="1">
    <location>
        <begin position="339"/>
        <end position="358"/>
    </location>
</feature>
<reference evidence="2" key="1">
    <citation type="submission" date="2021-02" db="EMBL/GenBank/DDBJ databases">
        <authorList>
            <person name="Han P."/>
        </authorList>
    </citation>
    <scope>NUCLEOTIDE SEQUENCE</scope>
    <source>
        <strain evidence="2">Candidatus Nitrosotenuis uzonensis 5A</strain>
    </source>
</reference>
<keyword evidence="1" id="KW-0812">Transmembrane</keyword>
<dbReference type="EMBL" id="CAJNAQ010000002">
    <property type="protein sequence ID" value="CAE6486279.1"/>
    <property type="molecule type" value="Genomic_DNA"/>
</dbReference>
<comment type="caution">
    <text evidence="2">The sequence shown here is derived from an EMBL/GenBank/DDBJ whole genome shotgun (WGS) entry which is preliminary data.</text>
</comment>
<sequence length="369" mass="41504">MIKTSVIIMLMFAISFSQFVWAESDEKLSFASSIEETLGHFWAIERNLDDNNAELALVHATHPIAELYDLMKPELVEANPEFDSTVKQALLELGQKTGKDVTRDDAQMAIDQARDIVEEARTLVVGEDLSKDPSFMLKLMKNLLETSYAEYEEAVANGIIEEMAEFQDGSAFVWRSQQIFDEIKPELPQEEAEEIDEFYEDLWDAYDKRADPQQVTTIANGIIKEIEEILGEESGEEKDLLVYVENIREMLAEVKTEYANGNTDNAISLATKAYLDNYEFLEAPLDNAGQGELMEEVEVMLREELRDLMKNNAPQEEVDAKVDQILAKMDTIATVVPEFGSAALIILVTAIVGIVVFAKSRNITPLAKV</sequence>
<dbReference type="AlphaFoldDB" id="A0A812EXE7"/>
<dbReference type="NCBIfam" id="TIGR04296">
    <property type="entry name" value="PEFG-CTERM"/>
    <property type="match status" value="1"/>
</dbReference>